<dbReference type="InterPro" id="IPR002931">
    <property type="entry name" value="Transglutaminase-like"/>
</dbReference>
<accession>A0A916UF69</accession>
<evidence type="ECO:0000313" key="5">
    <source>
        <dbReference type="Proteomes" id="UP000637423"/>
    </source>
</evidence>
<gene>
    <name evidence="4" type="ORF">GCM10011396_14680</name>
</gene>
<dbReference type="Gene3D" id="2.60.40.3140">
    <property type="match status" value="1"/>
</dbReference>
<protein>
    <submittedName>
        <fullName evidence="4">Transglutaminase</fullName>
    </submittedName>
</protein>
<dbReference type="InterPro" id="IPR024618">
    <property type="entry name" value="DUF3857"/>
</dbReference>
<dbReference type="Gene3D" id="3.10.620.30">
    <property type="match status" value="1"/>
</dbReference>
<reference evidence="4" key="2">
    <citation type="submission" date="2020-09" db="EMBL/GenBank/DDBJ databases">
        <authorList>
            <person name="Sun Q."/>
            <person name="Zhou Y."/>
        </authorList>
    </citation>
    <scope>NUCLEOTIDE SEQUENCE</scope>
    <source>
        <strain evidence="4">CGMCC 1.10998</strain>
    </source>
</reference>
<dbReference type="Proteomes" id="UP000637423">
    <property type="component" value="Unassembled WGS sequence"/>
</dbReference>
<organism evidence="4 5">
    <name type="scientific">Undibacterium terreum</name>
    <dbReference type="NCBI Taxonomy" id="1224302"/>
    <lineage>
        <taxon>Bacteria</taxon>
        <taxon>Pseudomonadati</taxon>
        <taxon>Pseudomonadota</taxon>
        <taxon>Betaproteobacteria</taxon>
        <taxon>Burkholderiales</taxon>
        <taxon>Oxalobacteraceae</taxon>
        <taxon>Undibacterium</taxon>
    </lineage>
</organism>
<feature type="domain" description="DUF3857" evidence="3">
    <location>
        <begin position="49"/>
        <end position="209"/>
    </location>
</feature>
<evidence type="ECO:0000313" key="4">
    <source>
        <dbReference type="EMBL" id="GGC68748.1"/>
    </source>
</evidence>
<sequence length="650" mass="71938">MNEEARMTCKSLFRIITLWTALALCQSASAAGEGHIHSVQEKYDVNFFADGTYSSVIDYTWRAVDLQGAATLGQQYLVYDVSRQEIEVLDAETIPASGDPIKVPKSDIKVQDGVLGGVSYPEQKLLQITFSKLNAGDAIRLRYRFVQKLPDLPGGTSRIYYFYRDIIRDEVAVTLRYPPSLALNVAHNDLTVVDDSIVDAQRQLRLKFSSTDTVLPEPVSINSWQQTPYIMMSTYTDWKAIADAYQQGAAKKAIVTPEVQALANEITKGVSSQREQARLLYDWVRKNIRYVASYVGNGGWVPNDTATILRTHYGDCKDHSTLLEALLEARGIPASQVLIYSDTENYLLPPVASLWFNHAINYLPTLGLFLDSTDSQMPFGILPESDSDKPVLVTKNFAVVTRTPIATVDNFKMNRRVHIKFAMDGSAVRTSEIDGYGRAAAEVRSFIEDIGPGQEQDWVKKTMADSGLDGEGSLTVVKSAREDVLGFQYVEKIRNYVNQPEAGVLAFAPGVTGPISLGKILRRYTQPVRTADAKCDAFAVNDIVDIEMPEAMQVLYLPKEISMREGPIFFEARYERIGNVYRLTRHWGSSSSKSWCSAQEYLALRPVMNKIDKALGARLVFVMKEEGAAASTNAAPPSVSTGGATAAAHN</sequence>
<evidence type="ECO:0000259" key="3">
    <source>
        <dbReference type="Pfam" id="PF12969"/>
    </source>
</evidence>
<reference evidence="4" key="1">
    <citation type="journal article" date="2014" name="Int. J. Syst. Evol. Microbiol.">
        <title>Complete genome sequence of Corynebacterium casei LMG S-19264T (=DSM 44701T), isolated from a smear-ripened cheese.</title>
        <authorList>
            <consortium name="US DOE Joint Genome Institute (JGI-PGF)"/>
            <person name="Walter F."/>
            <person name="Albersmeier A."/>
            <person name="Kalinowski J."/>
            <person name="Ruckert C."/>
        </authorList>
    </citation>
    <scope>NUCLEOTIDE SEQUENCE</scope>
    <source>
        <strain evidence="4">CGMCC 1.10998</strain>
    </source>
</reference>
<dbReference type="Gene3D" id="2.60.120.1130">
    <property type="match status" value="1"/>
</dbReference>
<proteinExistence type="predicted"/>
<evidence type="ECO:0000256" key="1">
    <source>
        <dbReference type="SAM" id="SignalP"/>
    </source>
</evidence>
<dbReference type="SUPFAM" id="SSF54001">
    <property type="entry name" value="Cysteine proteinases"/>
    <property type="match status" value="1"/>
</dbReference>
<name>A0A916UF69_9BURK</name>
<keyword evidence="5" id="KW-1185">Reference proteome</keyword>
<dbReference type="Pfam" id="PF01841">
    <property type="entry name" value="Transglut_core"/>
    <property type="match status" value="1"/>
</dbReference>
<evidence type="ECO:0000259" key="2">
    <source>
        <dbReference type="Pfam" id="PF01841"/>
    </source>
</evidence>
<feature type="signal peptide" evidence="1">
    <location>
        <begin position="1"/>
        <end position="30"/>
    </location>
</feature>
<dbReference type="AlphaFoldDB" id="A0A916UF69"/>
<comment type="caution">
    <text evidence="4">The sequence shown here is derived from an EMBL/GenBank/DDBJ whole genome shotgun (WGS) entry which is preliminary data.</text>
</comment>
<feature type="domain" description="Transglutaminase-like" evidence="2">
    <location>
        <begin position="261"/>
        <end position="345"/>
    </location>
</feature>
<feature type="chain" id="PRO_5036813616" evidence="1">
    <location>
        <begin position="31"/>
        <end position="650"/>
    </location>
</feature>
<dbReference type="InterPro" id="IPR038765">
    <property type="entry name" value="Papain-like_cys_pep_sf"/>
</dbReference>
<dbReference type="EMBL" id="BMED01000001">
    <property type="protein sequence ID" value="GGC68748.1"/>
    <property type="molecule type" value="Genomic_DNA"/>
</dbReference>
<dbReference type="Pfam" id="PF12969">
    <property type="entry name" value="DUF3857"/>
    <property type="match status" value="1"/>
</dbReference>
<keyword evidence="1" id="KW-0732">Signal</keyword>